<dbReference type="HOGENOM" id="CLU_3323186_0_0_2"/>
<proteinExistence type="predicted"/>
<dbReference type="AlphaFoldDB" id="W8NW82"/>
<keyword evidence="2" id="KW-1185">Reference proteome</keyword>
<dbReference type="EMBL" id="CP007264">
    <property type="protein sequence ID" value="AHL23452.1"/>
    <property type="molecule type" value="Genomic_DNA"/>
</dbReference>
<accession>W8NW82</accession>
<protein>
    <submittedName>
        <fullName evidence="1">Uncharacterized protein</fullName>
    </submittedName>
</protein>
<organism evidence="1 2">
    <name type="scientific">Thermococcus nautili</name>
    <dbReference type="NCBI Taxonomy" id="195522"/>
    <lineage>
        <taxon>Archaea</taxon>
        <taxon>Methanobacteriati</taxon>
        <taxon>Methanobacteriota</taxon>
        <taxon>Thermococci</taxon>
        <taxon>Thermococcales</taxon>
        <taxon>Thermococcaceae</taxon>
        <taxon>Thermococcus</taxon>
    </lineage>
</organism>
<name>W8NW82_9EURY</name>
<dbReference type="Proteomes" id="UP000019434">
    <property type="component" value="Chromosome"/>
</dbReference>
<dbReference type="KEGG" id="tnu:BD01_1850"/>
<evidence type="ECO:0000313" key="1">
    <source>
        <dbReference type="EMBL" id="AHL23452.1"/>
    </source>
</evidence>
<sequence>MIPTYSTTKKIASVKPNPGKRLMVFSNINVSKYQFPAP</sequence>
<gene>
    <name evidence="1" type="ORF">BD01_1850</name>
</gene>
<dbReference type="STRING" id="195522.BD01_1850"/>
<reference evidence="1 2" key="1">
    <citation type="submission" date="2014-02" db="EMBL/GenBank/DDBJ databases">
        <title>Genome Sequence of an Hyperthermophilic Archaeon, Thermococcus nautili 30-1, producing viral vesicles.</title>
        <authorList>
            <person name="Oberto J."/>
            <person name="Gaudin M."/>
            <person name="Cossu M."/>
            <person name="Gorlas A."/>
            <person name="Slesarev A."/>
            <person name="Marguet E."/>
            <person name="Forterre P."/>
        </authorList>
    </citation>
    <scope>NUCLEOTIDE SEQUENCE [LARGE SCALE GENOMIC DNA]</scope>
    <source>
        <strain evidence="1 2">30-1</strain>
    </source>
</reference>
<evidence type="ECO:0000313" key="2">
    <source>
        <dbReference type="Proteomes" id="UP000019434"/>
    </source>
</evidence>